<proteinExistence type="predicted"/>
<accession>A0A804L626</accession>
<keyword evidence="3" id="KW-1185">Reference proteome</keyword>
<feature type="compositionally biased region" description="Basic and acidic residues" evidence="1">
    <location>
        <begin position="25"/>
        <end position="38"/>
    </location>
</feature>
<feature type="region of interest" description="Disordered" evidence="1">
    <location>
        <begin position="1"/>
        <end position="67"/>
    </location>
</feature>
<dbReference type="EnsemblPlants" id="Ma11_t09620.1">
    <property type="protein sequence ID" value="Ma11_p09620.1"/>
    <property type="gene ID" value="Ma11_g09620"/>
</dbReference>
<dbReference type="Proteomes" id="UP000012960">
    <property type="component" value="Unplaced"/>
</dbReference>
<dbReference type="InParanoid" id="A0A804L626"/>
<feature type="compositionally biased region" description="Basic residues" evidence="1">
    <location>
        <begin position="39"/>
        <end position="48"/>
    </location>
</feature>
<evidence type="ECO:0000313" key="3">
    <source>
        <dbReference type="Proteomes" id="UP000012960"/>
    </source>
</evidence>
<dbReference type="AlphaFoldDB" id="A0A804L626"/>
<evidence type="ECO:0000313" key="2">
    <source>
        <dbReference type="EnsemblPlants" id="Ma11_p09620.1"/>
    </source>
</evidence>
<reference evidence="2" key="1">
    <citation type="submission" date="2021-05" db="UniProtKB">
        <authorList>
            <consortium name="EnsemblPlants"/>
        </authorList>
    </citation>
    <scope>IDENTIFICATION</scope>
    <source>
        <strain evidence="2">subsp. malaccensis</strain>
    </source>
</reference>
<dbReference type="Gramene" id="Ma11_t09620.1">
    <property type="protein sequence ID" value="Ma11_p09620.1"/>
    <property type="gene ID" value="Ma11_g09620"/>
</dbReference>
<protein>
    <submittedName>
        <fullName evidence="2">Uncharacterized protein</fullName>
    </submittedName>
</protein>
<organism evidence="2 3">
    <name type="scientific">Musa acuminata subsp. malaccensis</name>
    <name type="common">Wild banana</name>
    <name type="synonym">Musa malaccensis</name>
    <dbReference type="NCBI Taxonomy" id="214687"/>
    <lineage>
        <taxon>Eukaryota</taxon>
        <taxon>Viridiplantae</taxon>
        <taxon>Streptophyta</taxon>
        <taxon>Embryophyta</taxon>
        <taxon>Tracheophyta</taxon>
        <taxon>Spermatophyta</taxon>
        <taxon>Magnoliopsida</taxon>
        <taxon>Liliopsida</taxon>
        <taxon>Zingiberales</taxon>
        <taxon>Musaceae</taxon>
        <taxon>Musa</taxon>
    </lineage>
</organism>
<evidence type="ECO:0000256" key="1">
    <source>
        <dbReference type="SAM" id="MobiDB-lite"/>
    </source>
</evidence>
<name>A0A804L626_MUSAM</name>
<sequence length="67" mass="7289">MDRSCSGGLSWADQWDSAPDPPPLHLDEPEKGKTEKKGRSSSRSKKGKGGGAFGWIKELCQKKSSNK</sequence>